<evidence type="ECO:0000256" key="3">
    <source>
        <dbReference type="SAM" id="MobiDB-lite"/>
    </source>
</evidence>
<evidence type="ECO:0000313" key="5">
    <source>
        <dbReference type="EMBL" id="TVU42625.1"/>
    </source>
</evidence>
<dbReference type="CDD" id="cd00121">
    <property type="entry name" value="MATH"/>
    <property type="match status" value="2"/>
</dbReference>
<feature type="non-terminal residue" evidence="5">
    <location>
        <position position="1"/>
    </location>
</feature>
<dbReference type="OrthoDB" id="6359816at2759"/>
<dbReference type="EMBL" id="RWGY01000005">
    <property type="protein sequence ID" value="TVU42625.1"/>
    <property type="molecule type" value="Genomic_DNA"/>
</dbReference>
<organism evidence="5 6">
    <name type="scientific">Eragrostis curvula</name>
    <name type="common">weeping love grass</name>
    <dbReference type="NCBI Taxonomy" id="38414"/>
    <lineage>
        <taxon>Eukaryota</taxon>
        <taxon>Viridiplantae</taxon>
        <taxon>Streptophyta</taxon>
        <taxon>Embryophyta</taxon>
        <taxon>Tracheophyta</taxon>
        <taxon>Spermatophyta</taxon>
        <taxon>Magnoliopsida</taxon>
        <taxon>Liliopsida</taxon>
        <taxon>Poales</taxon>
        <taxon>Poaceae</taxon>
        <taxon>PACMAD clade</taxon>
        <taxon>Chloridoideae</taxon>
        <taxon>Eragrostideae</taxon>
        <taxon>Eragrostidinae</taxon>
        <taxon>Eragrostis</taxon>
    </lineage>
</organism>
<dbReference type="InterPro" id="IPR000210">
    <property type="entry name" value="BTB/POZ_dom"/>
</dbReference>
<evidence type="ECO:0000256" key="1">
    <source>
        <dbReference type="ARBA" id="ARBA00004906"/>
    </source>
</evidence>
<dbReference type="PANTHER" id="PTHR26379">
    <property type="entry name" value="BTB/POZ AND MATH DOMAIN-CONTAINING PROTEIN 1"/>
    <property type="match status" value="1"/>
</dbReference>
<dbReference type="Gene3D" id="2.60.210.10">
    <property type="entry name" value="Apoptosis, Tumor Necrosis Factor Receptor Associated Protein 2, Chain A"/>
    <property type="match status" value="2"/>
</dbReference>
<dbReference type="PROSITE" id="PS50097">
    <property type="entry name" value="BTB"/>
    <property type="match status" value="2"/>
</dbReference>
<dbReference type="AlphaFoldDB" id="A0A5J9W3Y0"/>
<dbReference type="Pfam" id="PF00651">
    <property type="entry name" value="BTB"/>
    <property type="match status" value="2"/>
</dbReference>
<feature type="region of interest" description="Disordered" evidence="3">
    <location>
        <begin position="738"/>
        <end position="765"/>
    </location>
</feature>
<dbReference type="Gene3D" id="3.30.710.10">
    <property type="entry name" value="Potassium Channel Kv1.1, Chain A"/>
    <property type="match status" value="2"/>
</dbReference>
<comment type="caution">
    <text evidence="5">The sequence shown here is derived from an EMBL/GenBank/DDBJ whole genome shotgun (WGS) entry which is preliminary data.</text>
</comment>
<comment type="similarity">
    <text evidence="2">Belongs to the Tdpoz family.</text>
</comment>
<sequence length="795" mass="88200">MKISKTVSTWAPHTEQGVHEFRISGYNGFGVHEDCLASDNFSVGGYDWALIVVPDVTFGKNNNEHWKDRSSIGLCLRGEDKAHAAYELRLVDKIKGSFSVHKEGPRTFDPDEDTIFSACDVKRDLLKALAKDDDCLTIECTVTVYKRPWVTRTKSLPRIEVPRSDIAEHFGKLLGTKEGVDTAFIVGGETFTAHKIVLSIRSPVFKAELFGPLRKDGTEPIIIKDLQPAVFRALLHFIYTDSLPVMDDLKGHDRCEMIRHLLVAADRYAIERLGLMCQSYLCEDLQVHNVATTLALADQHGCGMLKDACVEFITCSNAMEAVVATKGYKNLKRSCPSVVIEALEKTSKTRPCVLPIFVLVDSPPCRRLLSPHHMKMTKTVSTWAPETEQGTHVFRILGYSGIGIHKHMTSGSFSVGGHDWNLLFFPDASTFSLSPESQGHALVNASFELRLGNQSKGASVSVHKQERRTLNPNENWQCQINQNLLKASTTSDDCLTIECILTVYNRPKATQTKSLPRIQVPQSNLAEHFGKLMETKEGVDVTFIVGEVTFTAHKIVLATRSPVFKAELFGPMRKEGTVAVTIKDMQPAVFRALLHFIYTDSLPSLDDLKGDDRCEMIRHLLVAADRYAIERLGLLCQSYLCDDLQVHNVATTLALAYQHGCGLLKDACVEFIACSNAMEAVVKTEGYKNLKRSCPSVGRKILSGVVASGKKSAFFWKKTIRNFLAWSKCVPVLEPARPGTPRSLSSVSPRPPPPPWTSSPAVSERTESYRAVDAMCTRGEGAGHPLVRRRRIGEL</sequence>
<evidence type="ECO:0000259" key="4">
    <source>
        <dbReference type="PROSITE" id="PS50097"/>
    </source>
</evidence>
<feature type="domain" description="BTB" evidence="4">
    <location>
        <begin position="180"/>
        <end position="247"/>
    </location>
</feature>
<dbReference type="SUPFAM" id="SSF49599">
    <property type="entry name" value="TRAF domain-like"/>
    <property type="match status" value="2"/>
</dbReference>
<reference evidence="5 6" key="1">
    <citation type="journal article" date="2019" name="Sci. Rep.">
        <title>A high-quality genome of Eragrostis curvula grass provides insights into Poaceae evolution and supports new strategies to enhance forage quality.</title>
        <authorList>
            <person name="Carballo J."/>
            <person name="Santos B.A.C.M."/>
            <person name="Zappacosta D."/>
            <person name="Garbus I."/>
            <person name="Selva J.P."/>
            <person name="Gallo C.A."/>
            <person name="Diaz A."/>
            <person name="Albertini E."/>
            <person name="Caccamo M."/>
            <person name="Echenique V."/>
        </authorList>
    </citation>
    <scope>NUCLEOTIDE SEQUENCE [LARGE SCALE GENOMIC DNA]</scope>
    <source>
        <strain evidence="6">cv. Victoria</strain>
        <tissue evidence="5">Leaf</tissue>
    </source>
</reference>
<dbReference type="PANTHER" id="PTHR26379:SF438">
    <property type="entry name" value="OS08G0128700 PROTEIN"/>
    <property type="match status" value="1"/>
</dbReference>
<dbReference type="InterPro" id="IPR008974">
    <property type="entry name" value="TRAF-like"/>
</dbReference>
<comment type="pathway">
    <text evidence="1">Protein modification; protein ubiquitination.</text>
</comment>
<dbReference type="InterPro" id="IPR056423">
    <property type="entry name" value="BACK_BPM_SPOP"/>
</dbReference>
<dbReference type="GO" id="GO:0016567">
    <property type="term" value="P:protein ubiquitination"/>
    <property type="evidence" value="ECO:0007669"/>
    <property type="project" value="InterPro"/>
</dbReference>
<dbReference type="Gene3D" id="1.25.40.420">
    <property type="match status" value="2"/>
</dbReference>
<dbReference type="Gramene" id="TVU42625">
    <property type="protein sequence ID" value="TVU42625"/>
    <property type="gene ID" value="EJB05_09044"/>
</dbReference>
<dbReference type="CDD" id="cd18280">
    <property type="entry name" value="BTB_POZ_BPM_plant"/>
    <property type="match status" value="2"/>
</dbReference>
<dbReference type="InterPro" id="IPR045005">
    <property type="entry name" value="BPM1-6"/>
</dbReference>
<proteinExistence type="inferred from homology"/>
<keyword evidence="6" id="KW-1185">Reference proteome</keyword>
<dbReference type="SUPFAM" id="SSF54695">
    <property type="entry name" value="POZ domain"/>
    <property type="match status" value="2"/>
</dbReference>
<protein>
    <recommendedName>
        <fullName evidence="4">BTB domain-containing protein</fullName>
    </recommendedName>
</protein>
<dbReference type="SMART" id="SM00225">
    <property type="entry name" value="BTB"/>
    <property type="match status" value="2"/>
</dbReference>
<feature type="domain" description="BTB" evidence="4">
    <location>
        <begin position="539"/>
        <end position="606"/>
    </location>
</feature>
<dbReference type="InterPro" id="IPR011333">
    <property type="entry name" value="SKP1/BTB/POZ_sf"/>
</dbReference>
<name>A0A5J9W3Y0_9POAL</name>
<dbReference type="InterPro" id="IPR002083">
    <property type="entry name" value="MATH/TRAF_dom"/>
</dbReference>
<evidence type="ECO:0000313" key="6">
    <source>
        <dbReference type="Proteomes" id="UP000324897"/>
    </source>
</evidence>
<evidence type="ECO:0000256" key="2">
    <source>
        <dbReference type="ARBA" id="ARBA00010846"/>
    </source>
</evidence>
<gene>
    <name evidence="5" type="ORF">EJB05_09044</name>
</gene>
<dbReference type="Pfam" id="PF24570">
    <property type="entry name" value="BACK_BPM_SPOP"/>
    <property type="match status" value="2"/>
</dbReference>
<dbReference type="Proteomes" id="UP000324897">
    <property type="component" value="Unassembled WGS sequence"/>
</dbReference>
<accession>A0A5J9W3Y0</accession>